<dbReference type="Proteomes" id="UP001564408">
    <property type="component" value="Unassembled WGS sequence"/>
</dbReference>
<comment type="caution">
    <text evidence="3">The sequence shown here is derived from an EMBL/GenBank/DDBJ whole genome shotgun (WGS) entry which is preliminary data.</text>
</comment>
<feature type="region of interest" description="Disordered" evidence="1">
    <location>
        <begin position="106"/>
        <end position="136"/>
    </location>
</feature>
<name>A0ABV4BLC5_9GAMM</name>
<reference evidence="3 4" key="1">
    <citation type="submission" date="2024-05" db="EMBL/GenBank/DDBJ databases">
        <title>Genome Sequence and Characterization of the New Strain Purple Sulfur Bacterium of Genus Thioalkalicoccus.</title>
        <authorList>
            <person name="Bryantseva I.A."/>
            <person name="Kyndt J.A."/>
            <person name="Imhoff J.F."/>
        </authorList>
    </citation>
    <scope>NUCLEOTIDE SEQUENCE [LARGE SCALE GENOMIC DNA]</scope>
    <source>
        <strain evidence="3 4">Um2</strain>
    </source>
</reference>
<evidence type="ECO:0000259" key="2">
    <source>
        <dbReference type="Pfam" id="PF00717"/>
    </source>
</evidence>
<dbReference type="InterPro" id="IPR015927">
    <property type="entry name" value="Peptidase_S24_S26A/B/C"/>
</dbReference>
<keyword evidence="4" id="KW-1185">Reference proteome</keyword>
<dbReference type="InterPro" id="IPR039418">
    <property type="entry name" value="LexA-like"/>
</dbReference>
<dbReference type="CDD" id="cd06529">
    <property type="entry name" value="S24_LexA-like"/>
    <property type="match status" value="1"/>
</dbReference>
<dbReference type="InterPro" id="IPR036286">
    <property type="entry name" value="LexA/Signal_pep-like_sf"/>
</dbReference>
<evidence type="ECO:0000313" key="4">
    <source>
        <dbReference type="Proteomes" id="UP001564408"/>
    </source>
</evidence>
<gene>
    <name evidence="3" type="ORF">ABC977_12665</name>
</gene>
<evidence type="ECO:0000313" key="3">
    <source>
        <dbReference type="EMBL" id="MEY6433255.1"/>
    </source>
</evidence>
<feature type="domain" description="Peptidase S24/S26A/S26B/S26C" evidence="2">
    <location>
        <begin position="11"/>
        <end position="93"/>
    </location>
</feature>
<proteinExistence type="predicted"/>
<evidence type="ECO:0000256" key="1">
    <source>
        <dbReference type="SAM" id="MobiDB-lite"/>
    </source>
</evidence>
<organism evidence="3 4">
    <name type="scientific">Thioalkalicoccus limnaeus</name>
    <dbReference type="NCBI Taxonomy" id="120681"/>
    <lineage>
        <taxon>Bacteria</taxon>
        <taxon>Pseudomonadati</taxon>
        <taxon>Pseudomonadota</taxon>
        <taxon>Gammaproteobacteria</taxon>
        <taxon>Chromatiales</taxon>
        <taxon>Chromatiaceae</taxon>
        <taxon>Thioalkalicoccus</taxon>
    </lineage>
</organism>
<dbReference type="EMBL" id="JBDKXB010000018">
    <property type="protein sequence ID" value="MEY6433255.1"/>
    <property type="molecule type" value="Genomic_DNA"/>
</dbReference>
<protein>
    <submittedName>
        <fullName evidence="3">S24 family peptidase</fullName>
    </submittedName>
</protein>
<dbReference type="Gene3D" id="2.10.109.10">
    <property type="entry name" value="Umud Fragment, subunit A"/>
    <property type="match status" value="1"/>
</dbReference>
<dbReference type="Pfam" id="PF00717">
    <property type="entry name" value="Peptidase_S24"/>
    <property type="match status" value="1"/>
</dbReference>
<dbReference type="SUPFAM" id="SSF51306">
    <property type="entry name" value="LexA/Signal peptidase"/>
    <property type="match status" value="1"/>
</dbReference>
<accession>A0ABV4BLC5</accession>
<sequence>MPDNSGCGLQEPFALQVLGNEMEPEFPDRCVIIVEPTDRCRDGMYVFVEVEDVRWFRRYRIDAEGRERLVADNPLYPDIELNGLQWRVLGVIIQRNIRRQIKHYAYEAPQPPTPATSPEITDLTAPRGKPRTTGPA</sequence>